<gene>
    <name evidence="2" type="ORF">ABS770_20450</name>
    <name evidence="1" type="ORF">QO001_003284</name>
</gene>
<proteinExistence type="predicted"/>
<name>A0AAJ1WXL1_9HYPH</name>
<dbReference type="InterPro" id="IPR010642">
    <property type="entry name" value="Invasion_prot_B"/>
</dbReference>
<evidence type="ECO:0000313" key="2">
    <source>
        <dbReference type="EMBL" id="MER2290629.1"/>
    </source>
</evidence>
<dbReference type="Proteomes" id="UP001432995">
    <property type="component" value="Unassembled WGS sequence"/>
</dbReference>
<evidence type="ECO:0000313" key="3">
    <source>
        <dbReference type="Proteomes" id="UP001223420"/>
    </source>
</evidence>
<keyword evidence="4" id="KW-1185">Reference proteome</keyword>
<dbReference type="RefSeq" id="WP_230365381.1">
    <property type="nucleotide sequence ID" value="NZ_JAJALK010000002.1"/>
</dbReference>
<dbReference type="Pfam" id="PF06776">
    <property type="entry name" value="IalB"/>
    <property type="match status" value="1"/>
</dbReference>
<dbReference type="InterPro" id="IPR038696">
    <property type="entry name" value="IalB_sf"/>
</dbReference>
<dbReference type="EMBL" id="JBELQD010000027">
    <property type="protein sequence ID" value="MER2290629.1"/>
    <property type="molecule type" value="Genomic_DNA"/>
</dbReference>
<reference evidence="2" key="2">
    <citation type="submission" date="2024-06" db="EMBL/GenBank/DDBJ databases">
        <authorList>
            <person name="Campbell A.G."/>
        </authorList>
    </citation>
    <scope>NUCLEOTIDE SEQUENCE</scope>
    <source>
        <strain evidence="2">EM17</strain>
    </source>
</reference>
<evidence type="ECO:0000313" key="1">
    <source>
        <dbReference type="EMBL" id="MDQ0544350.1"/>
    </source>
</evidence>
<sequence length="182" mass="19393">MSAAQAQSPLRGSLTEELPSAALPYQVKPVDGAPVSPGIRRVLERFLTWTLICDESKGRKVCNIVQSIAAPDGNLVFSWSIAATASGEPVFVVRAPVTGIPARSVTLNFGGAATVIRLTACDASLCVGFLPVDPMMMRQIRDKGTVKIHYWKTDGSPRVDISSSLDGLALAIKSLRRKSTPS</sequence>
<dbReference type="Gene3D" id="2.60.40.1880">
    <property type="entry name" value="Invasion associated locus B (IalB) protein"/>
    <property type="match status" value="1"/>
</dbReference>
<evidence type="ECO:0000313" key="4">
    <source>
        <dbReference type="Proteomes" id="UP001432995"/>
    </source>
</evidence>
<organism evidence="1 3">
    <name type="scientific">Methylobacterium brachiatum</name>
    <dbReference type="NCBI Taxonomy" id="269660"/>
    <lineage>
        <taxon>Bacteria</taxon>
        <taxon>Pseudomonadati</taxon>
        <taxon>Pseudomonadota</taxon>
        <taxon>Alphaproteobacteria</taxon>
        <taxon>Hyphomicrobiales</taxon>
        <taxon>Methylobacteriaceae</taxon>
        <taxon>Methylobacterium</taxon>
    </lineage>
</organism>
<accession>A0AAJ1WXL1</accession>
<comment type="caution">
    <text evidence="1">The sequence shown here is derived from an EMBL/GenBank/DDBJ whole genome shotgun (WGS) entry which is preliminary data.</text>
</comment>
<reference evidence="1" key="1">
    <citation type="submission" date="2023-07" db="EMBL/GenBank/DDBJ databases">
        <title>Genomic Encyclopedia of Type Strains, Phase IV (KMG-IV): sequencing the most valuable type-strain genomes for metagenomic binning, comparative biology and taxonomic classification.</title>
        <authorList>
            <person name="Goeker M."/>
        </authorList>
    </citation>
    <scope>NUCLEOTIDE SEQUENCE</scope>
    <source>
        <strain evidence="1">DSM 19569</strain>
    </source>
</reference>
<dbReference type="AlphaFoldDB" id="A0AAJ1WXL1"/>
<dbReference type="EMBL" id="JAUSWL010000005">
    <property type="protein sequence ID" value="MDQ0544350.1"/>
    <property type="molecule type" value="Genomic_DNA"/>
</dbReference>
<dbReference type="Proteomes" id="UP001223420">
    <property type="component" value="Unassembled WGS sequence"/>
</dbReference>
<protein>
    <submittedName>
        <fullName evidence="2">Invasion associated locus B family protein</fullName>
    </submittedName>
    <submittedName>
        <fullName evidence="1">Invasion protein IalB</fullName>
    </submittedName>
</protein>